<evidence type="ECO:0000256" key="4">
    <source>
        <dbReference type="ARBA" id="ARBA00013858"/>
    </source>
</evidence>
<dbReference type="EMBL" id="JACHOB010000006">
    <property type="protein sequence ID" value="MBB4660171.1"/>
    <property type="molecule type" value="Genomic_DNA"/>
</dbReference>
<dbReference type="GO" id="GO:0006777">
    <property type="term" value="P:Mo-molybdopterin cofactor biosynthetic process"/>
    <property type="evidence" value="ECO:0007669"/>
    <property type="project" value="UniProtKB-KW"/>
</dbReference>
<accession>A0A840I7C9</accession>
<dbReference type="EC" id="2.8.1.12" evidence="3"/>
<comment type="catalytic activity">
    <reaction evidence="12">
        <text>2 [molybdopterin-synthase sulfur-carrier protein]-C-terminal-Gly-aminoethanethioate + cyclic pyranopterin phosphate + H2O = molybdopterin + 2 [molybdopterin-synthase sulfur-carrier protein]-C-terminal Gly-Gly + 2 H(+)</text>
        <dbReference type="Rhea" id="RHEA:26333"/>
        <dbReference type="Rhea" id="RHEA-COMP:12202"/>
        <dbReference type="Rhea" id="RHEA-COMP:19907"/>
        <dbReference type="ChEBI" id="CHEBI:15377"/>
        <dbReference type="ChEBI" id="CHEBI:15378"/>
        <dbReference type="ChEBI" id="CHEBI:58698"/>
        <dbReference type="ChEBI" id="CHEBI:59648"/>
        <dbReference type="ChEBI" id="CHEBI:90778"/>
        <dbReference type="ChEBI" id="CHEBI:232372"/>
        <dbReference type="EC" id="2.8.1.12"/>
    </reaction>
</comment>
<comment type="similarity">
    <text evidence="2">Belongs to the MoaE family.</text>
</comment>
<evidence type="ECO:0000256" key="5">
    <source>
        <dbReference type="ARBA" id="ARBA00023150"/>
    </source>
</evidence>
<comment type="function">
    <text evidence="6">Converts molybdopterin precursor Z into molybdopterin. This requires the incorporation of two sulfur atoms into precursor Z to generate a dithiolene group. The sulfur is provided by MoaD.</text>
</comment>
<evidence type="ECO:0000256" key="8">
    <source>
        <dbReference type="ARBA" id="ARBA00029745"/>
    </source>
</evidence>
<keyword evidence="15" id="KW-1185">Reference proteome</keyword>
<reference evidence="14 15" key="1">
    <citation type="submission" date="2020-08" db="EMBL/GenBank/DDBJ databases">
        <title>Genomic Encyclopedia of Type Strains, Phase IV (KMG-IV): sequencing the most valuable type-strain genomes for metagenomic binning, comparative biology and taxonomic classification.</title>
        <authorList>
            <person name="Goeker M."/>
        </authorList>
    </citation>
    <scope>NUCLEOTIDE SEQUENCE [LARGE SCALE GENOMIC DNA]</scope>
    <source>
        <strain evidence="14 15">DSM 102850</strain>
    </source>
</reference>
<dbReference type="RefSeq" id="WP_183819483.1">
    <property type="nucleotide sequence ID" value="NZ_JACHOB010000006.1"/>
</dbReference>
<evidence type="ECO:0000313" key="15">
    <source>
        <dbReference type="Proteomes" id="UP000563524"/>
    </source>
</evidence>
<name>A0A840I7C9_9PROT</name>
<evidence type="ECO:0000313" key="14">
    <source>
        <dbReference type="EMBL" id="MBB4660171.1"/>
    </source>
</evidence>
<evidence type="ECO:0000256" key="9">
    <source>
        <dbReference type="ARBA" id="ARBA00030407"/>
    </source>
</evidence>
<proteinExistence type="inferred from homology"/>
<sequence>MAELTVEIGEAPFAPEPLIQAFREGQADACGAIASFTGVMRSEGGAAERLYLQHYPGFTEREVRRIAGTAADRFSLQAVLVRHRVGEIAPGEPIVLVATAARHRREAFEACDSIMDFLKSAAPFWKKEAGPKGERWIEPTERDLADRKRWED</sequence>
<evidence type="ECO:0000256" key="13">
    <source>
        <dbReference type="SAM" id="MobiDB-lite"/>
    </source>
</evidence>
<dbReference type="InterPro" id="IPR036563">
    <property type="entry name" value="MoaE_sf"/>
</dbReference>
<gene>
    <name evidence="14" type="ORF">GGQ59_002715</name>
</gene>
<evidence type="ECO:0000256" key="6">
    <source>
        <dbReference type="ARBA" id="ARBA00025448"/>
    </source>
</evidence>
<evidence type="ECO:0000256" key="2">
    <source>
        <dbReference type="ARBA" id="ARBA00005426"/>
    </source>
</evidence>
<evidence type="ECO:0000256" key="11">
    <source>
        <dbReference type="ARBA" id="ARBA00032474"/>
    </source>
</evidence>
<keyword evidence="5" id="KW-0501">Molybdenum cofactor biosynthesis</keyword>
<dbReference type="Pfam" id="PF02391">
    <property type="entry name" value="MoaE"/>
    <property type="match status" value="1"/>
</dbReference>
<dbReference type="UniPathway" id="UPA00344"/>
<dbReference type="SUPFAM" id="SSF54690">
    <property type="entry name" value="Molybdopterin synthase subunit MoaE"/>
    <property type="match status" value="1"/>
</dbReference>
<dbReference type="Proteomes" id="UP000563524">
    <property type="component" value="Unassembled WGS sequence"/>
</dbReference>
<dbReference type="CDD" id="cd00756">
    <property type="entry name" value="MoaE"/>
    <property type="match status" value="1"/>
</dbReference>
<evidence type="ECO:0000256" key="12">
    <source>
        <dbReference type="ARBA" id="ARBA00049878"/>
    </source>
</evidence>
<keyword evidence="14" id="KW-0808">Transferase</keyword>
<comment type="caution">
    <text evidence="14">The sequence shown here is derived from an EMBL/GenBank/DDBJ whole genome shotgun (WGS) entry which is preliminary data.</text>
</comment>
<evidence type="ECO:0000256" key="10">
    <source>
        <dbReference type="ARBA" id="ARBA00030781"/>
    </source>
</evidence>
<dbReference type="PANTHER" id="PTHR23404">
    <property type="entry name" value="MOLYBDOPTERIN SYNTHASE RELATED"/>
    <property type="match status" value="1"/>
</dbReference>
<organism evidence="14 15">
    <name type="scientific">Parvularcula dongshanensis</name>
    <dbReference type="NCBI Taxonomy" id="1173995"/>
    <lineage>
        <taxon>Bacteria</taxon>
        <taxon>Pseudomonadati</taxon>
        <taxon>Pseudomonadota</taxon>
        <taxon>Alphaproteobacteria</taxon>
        <taxon>Parvularculales</taxon>
        <taxon>Parvularculaceae</taxon>
        <taxon>Parvularcula</taxon>
    </lineage>
</organism>
<comment type="pathway">
    <text evidence="1">Cofactor biosynthesis; molybdopterin biosynthesis.</text>
</comment>
<dbReference type="GO" id="GO:0030366">
    <property type="term" value="F:molybdopterin synthase activity"/>
    <property type="evidence" value="ECO:0007669"/>
    <property type="project" value="UniProtKB-EC"/>
</dbReference>
<feature type="region of interest" description="Disordered" evidence="13">
    <location>
        <begin position="130"/>
        <end position="152"/>
    </location>
</feature>
<evidence type="ECO:0000256" key="1">
    <source>
        <dbReference type="ARBA" id="ARBA00005046"/>
    </source>
</evidence>
<dbReference type="AlphaFoldDB" id="A0A840I7C9"/>
<dbReference type="Gene3D" id="3.90.1170.40">
    <property type="entry name" value="Molybdopterin biosynthesis MoaE subunit"/>
    <property type="match status" value="1"/>
</dbReference>
<evidence type="ECO:0000256" key="7">
    <source>
        <dbReference type="ARBA" id="ARBA00026066"/>
    </source>
</evidence>
<dbReference type="InterPro" id="IPR003448">
    <property type="entry name" value="Mopterin_biosynth_MoaE"/>
</dbReference>
<protein>
    <recommendedName>
        <fullName evidence="4">Molybdopterin synthase catalytic subunit</fullName>
        <ecNumber evidence="3">2.8.1.12</ecNumber>
    </recommendedName>
    <alternativeName>
        <fullName evidence="10">MPT synthase subunit 2</fullName>
    </alternativeName>
    <alternativeName>
        <fullName evidence="8">Molybdenum cofactor biosynthesis protein E</fullName>
    </alternativeName>
    <alternativeName>
        <fullName evidence="9">Molybdopterin-converting factor large subunit</fullName>
    </alternativeName>
    <alternativeName>
        <fullName evidence="11">Molybdopterin-converting factor subunit 2</fullName>
    </alternativeName>
</protein>
<comment type="subunit">
    <text evidence="7">Heterotetramer of 2 MoaD subunits and 2 MoaE subunits. Also stable as homodimer. The enzyme changes between these two forms during catalysis.</text>
</comment>
<evidence type="ECO:0000256" key="3">
    <source>
        <dbReference type="ARBA" id="ARBA00011950"/>
    </source>
</evidence>